<feature type="region of interest" description="Disordered" evidence="2">
    <location>
        <begin position="353"/>
        <end position="399"/>
    </location>
</feature>
<dbReference type="Proteomes" id="UP000541444">
    <property type="component" value="Unassembled WGS sequence"/>
</dbReference>
<proteinExistence type="predicted"/>
<feature type="region of interest" description="Disordered" evidence="2">
    <location>
        <begin position="1"/>
        <end position="23"/>
    </location>
</feature>
<dbReference type="EMBL" id="JACGCM010001165">
    <property type="protein sequence ID" value="KAF6160238.1"/>
    <property type="molecule type" value="Genomic_DNA"/>
</dbReference>
<dbReference type="Gene3D" id="2.60.200.20">
    <property type="match status" value="1"/>
</dbReference>
<reference evidence="4 5" key="1">
    <citation type="journal article" date="2020" name="IScience">
        <title>Genome Sequencing of the Endangered Kingdonia uniflora (Circaeasteraceae, Ranunculales) Reveals Potential Mechanisms of Evolutionary Specialization.</title>
        <authorList>
            <person name="Sun Y."/>
            <person name="Deng T."/>
            <person name="Zhang A."/>
            <person name="Moore M.J."/>
            <person name="Landis J.B."/>
            <person name="Lin N."/>
            <person name="Zhang H."/>
            <person name="Zhang X."/>
            <person name="Huang J."/>
            <person name="Zhang X."/>
            <person name="Sun H."/>
            <person name="Wang H."/>
        </authorList>
    </citation>
    <scope>NUCLEOTIDE SEQUENCE [LARGE SCALE GENOMIC DNA]</scope>
    <source>
        <strain evidence="4">TB1705</strain>
        <tissue evidence="4">Leaf</tissue>
    </source>
</reference>
<dbReference type="AlphaFoldDB" id="A0A7J7MZX3"/>
<dbReference type="InterPro" id="IPR008984">
    <property type="entry name" value="SMAD_FHA_dom_sf"/>
</dbReference>
<feature type="domain" description="FHA" evidence="3">
    <location>
        <begin position="97"/>
        <end position="159"/>
    </location>
</feature>
<feature type="compositionally biased region" description="Acidic residues" evidence="2">
    <location>
        <begin position="805"/>
        <end position="820"/>
    </location>
</feature>
<comment type="caution">
    <text evidence="4">The sequence shown here is derived from an EMBL/GenBank/DDBJ whole genome shotgun (WGS) entry which is preliminary data.</text>
</comment>
<dbReference type="Pfam" id="PF00498">
    <property type="entry name" value="FHA"/>
    <property type="match status" value="1"/>
</dbReference>
<evidence type="ECO:0000313" key="4">
    <source>
        <dbReference type="EMBL" id="KAF6160238.1"/>
    </source>
</evidence>
<keyword evidence="5" id="KW-1185">Reference proteome</keyword>
<dbReference type="PANTHER" id="PTHR47458:SF1">
    <property type="entry name" value="SMAD_FHA DOMAIN-CONTAINING PROTEIN"/>
    <property type="match status" value="1"/>
</dbReference>
<feature type="compositionally biased region" description="Basic and acidic residues" evidence="2">
    <location>
        <begin position="378"/>
        <end position="399"/>
    </location>
</feature>
<accession>A0A7J7MZX3</accession>
<evidence type="ECO:0000259" key="3">
    <source>
        <dbReference type="PROSITE" id="PS50006"/>
    </source>
</evidence>
<protein>
    <recommendedName>
        <fullName evidence="3">FHA domain-containing protein</fullName>
    </recommendedName>
</protein>
<feature type="region of interest" description="Disordered" evidence="2">
    <location>
        <begin position="791"/>
        <end position="860"/>
    </location>
</feature>
<feature type="coiled-coil region" evidence="1">
    <location>
        <begin position="243"/>
        <end position="310"/>
    </location>
</feature>
<feature type="compositionally biased region" description="Basic and acidic residues" evidence="2">
    <location>
        <begin position="353"/>
        <end position="369"/>
    </location>
</feature>
<evidence type="ECO:0000313" key="5">
    <source>
        <dbReference type="Proteomes" id="UP000541444"/>
    </source>
</evidence>
<gene>
    <name evidence="4" type="ORF">GIB67_019007</name>
</gene>
<dbReference type="PROSITE" id="PS50006">
    <property type="entry name" value="FHA_DOMAIN"/>
    <property type="match status" value="1"/>
</dbReference>
<dbReference type="OrthoDB" id="687730at2759"/>
<feature type="region of interest" description="Disordered" evidence="2">
    <location>
        <begin position="588"/>
        <end position="635"/>
    </location>
</feature>
<feature type="compositionally biased region" description="Basic and acidic residues" evidence="2">
    <location>
        <begin position="615"/>
        <end position="627"/>
    </location>
</feature>
<dbReference type="PANTHER" id="PTHR47458">
    <property type="entry name" value="SMAD/FHA DOMAIN-CONTAINING PROTEIN"/>
    <property type="match status" value="1"/>
</dbReference>
<evidence type="ECO:0000256" key="2">
    <source>
        <dbReference type="SAM" id="MobiDB-lite"/>
    </source>
</evidence>
<organism evidence="4 5">
    <name type="scientific">Kingdonia uniflora</name>
    <dbReference type="NCBI Taxonomy" id="39325"/>
    <lineage>
        <taxon>Eukaryota</taxon>
        <taxon>Viridiplantae</taxon>
        <taxon>Streptophyta</taxon>
        <taxon>Embryophyta</taxon>
        <taxon>Tracheophyta</taxon>
        <taxon>Spermatophyta</taxon>
        <taxon>Magnoliopsida</taxon>
        <taxon>Ranunculales</taxon>
        <taxon>Circaeasteraceae</taxon>
        <taxon>Kingdonia</taxon>
    </lineage>
</organism>
<feature type="compositionally biased region" description="Acidic residues" evidence="2">
    <location>
        <begin position="831"/>
        <end position="860"/>
    </location>
</feature>
<sequence length="860" mass="95461">MALEENQEGTPLSTKPTPSPKSDAQLVVSQTNSCENGISPAKRALTAKESIIAVARKISTQQLQNSGPGVWGVLTAISANARKRHQGMNILLTSDEHCIGRLVEDIRFRIESNAVSGSHCKIYRKTITAEDVEQGSSVCTSVFLKDTSTNGTYLNWEKLKKNSSGSKLQHGDIVSFAAVPQHEVAFAFVFRDDLSSTSLVEGANLKRKAEEFVSENKRIRGIGIGAPEGPISLDDVRSLQRSNMELRKQLESHIHTIETMSNENRTTAARHENEMKELKESVTQSSSDEIKELQHKLDVKQKELGELITVSSVQQQAMADLNERLSASMRSRADADEIVNSQKAIVSELERQLDEERNLRREEREKSLADQRAALQRAHSEAQEELKRQTDASSRQERELNEVINKLQESEKESRLLVETLRSKLEDTRERLVISEKKVRQLEARVQEEQQISANTRKKVEALEHEMIRVRKELEGEKVAREEAWAKVSALELEIAAALRDLSMEKQRFHGARERIILRETQLRAFYSTTEEISSLFSKQQEQLKAMRRTLEDEDNYENMPIMSMDFPTPTKGDEAILEEKLVDHQKKSFKEASGTSSPKVDRVQVESTSDEVSVTEKHDCEVRSQEDGNNTQDADCTSAAPCVRGGAFGSDIEGVGTAPVLEGDLIEPERVVGTESPNIDLNKPSTVGEDTMQLDDEVQTHENNPTAMEDTEAAITIRTADLMTSEVAGSWAINTAPSVHGENESPRSDYEADQGAAHLVCSDAQAAGSQIGSTKLSQERRALSEMIRIVAPDMKERFGAVEVSDSDTEDVSENQDGDDVNGVNTRGEAISDDAEDENAVDDTVDETDDDDDGEEDSLG</sequence>
<evidence type="ECO:0000256" key="1">
    <source>
        <dbReference type="SAM" id="Coils"/>
    </source>
</evidence>
<dbReference type="SUPFAM" id="SSF49879">
    <property type="entry name" value="SMAD/FHA domain"/>
    <property type="match status" value="1"/>
</dbReference>
<dbReference type="InterPro" id="IPR000253">
    <property type="entry name" value="FHA_dom"/>
</dbReference>
<feature type="compositionally biased region" description="Low complexity" evidence="2">
    <location>
        <begin position="10"/>
        <end position="22"/>
    </location>
</feature>
<keyword evidence="1" id="KW-0175">Coiled coil</keyword>
<name>A0A7J7MZX3_9MAGN</name>